<evidence type="ECO:0000313" key="2">
    <source>
        <dbReference type="Proteomes" id="UP000828941"/>
    </source>
</evidence>
<reference evidence="1 2" key="1">
    <citation type="journal article" date="2022" name="DNA Res.">
        <title>Chromosomal-level genome assembly of the orchid tree Bauhinia variegata (Leguminosae; Cercidoideae) supports the allotetraploid origin hypothesis of Bauhinia.</title>
        <authorList>
            <person name="Zhong Y."/>
            <person name="Chen Y."/>
            <person name="Zheng D."/>
            <person name="Pang J."/>
            <person name="Liu Y."/>
            <person name="Luo S."/>
            <person name="Meng S."/>
            <person name="Qian L."/>
            <person name="Wei D."/>
            <person name="Dai S."/>
            <person name="Zhou R."/>
        </authorList>
    </citation>
    <scope>NUCLEOTIDE SEQUENCE [LARGE SCALE GENOMIC DNA]</scope>
    <source>
        <strain evidence="1">BV-YZ2020</strain>
    </source>
</reference>
<sequence>MPQNPILEVELFDVWDIDFMGPLLSSYGNLYILVAVDYVSKWVEALSSPTNNSKAQNCHPYHPQTSRQVEVSNRELKRILEKTVHTNRKDWSLKLDDALWAYRTTFKTSLGMSPYNIVFGKECHLPVKLEHKAYWAIKLLNFDPQAARQNIMLQLNALEEFRREAYENARIYKEKVKVWHDRKIARKDFYPGQKVLLFNSRLKLHPGKLKSRWYSPYTITSITPYGAITITKDGQTFKVNGHRLKPYLTSENMPVHVLILQDIP</sequence>
<dbReference type="EMBL" id="CM039435">
    <property type="protein sequence ID" value="KAI4318297.1"/>
    <property type="molecule type" value="Genomic_DNA"/>
</dbReference>
<name>A0ACB9M2J4_BAUVA</name>
<gene>
    <name evidence="1" type="ORF">L6164_026084</name>
</gene>
<proteinExistence type="predicted"/>
<organism evidence="1 2">
    <name type="scientific">Bauhinia variegata</name>
    <name type="common">Purple orchid tree</name>
    <name type="synonym">Phanera variegata</name>
    <dbReference type="NCBI Taxonomy" id="167791"/>
    <lineage>
        <taxon>Eukaryota</taxon>
        <taxon>Viridiplantae</taxon>
        <taxon>Streptophyta</taxon>
        <taxon>Embryophyta</taxon>
        <taxon>Tracheophyta</taxon>
        <taxon>Spermatophyta</taxon>
        <taxon>Magnoliopsida</taxon>
        <taxon>eudicotyledons</taxon>
        <taxon>Gunneridae</taxon>
        <taxon>Pentapetalae</taxon>
        <taxon>rosids</taxon>
        <taxon>fabids</taxon>
        <taxon>Fabales</taxon>
        <taxon>Fabaceae</taxon>
        <taxon>Cercidoideae</taxon>
        <taxon>Cercideae</taxon>
        <taxon>Bauhiniinae</taxon>
        <taxon>Bauhinia</taxon>
    </lineage>
</organism>
<dbReference type="Proteomes" id="UP000828941">
    <property type="component" value="Chromosome 10"/>
</dbReference>
<evidence type="ECO:0000313" key="1">
    <source>
        <dbReference type="EMBL" id="KAI4318297.1"/>
    </source>
</evidence>
<keyword evidence="2" id="KW-1185">Reference proteome</keyword>
<comment type="caution">
    <text evidence="1">The sequence shown here is derived from an EMBL/GenBank/DDBJ whole genome shotgun (WGS) entry which is preliminary data.</text>
</comment>
<protein>
    <submittedName>
        <fullName evidence="1">Uncharacterized protein</fullName>
    </submittedName>
</protein>
<accession>A0ACB9M2J4</accession>